<feature type="coiled-coil region" evidence="1">
    <location>
        <begin position="404"/>
        <end position="466"/>
    </location>
</feature>
<dbReference type="Pfam" id="PF13408">
    <property type="entry name" value="Zn_ribbon_recom"/>
    <property type="match status" value="1"/>
</dbReference>
<feature type="domain" description="Resolvase/invertase-type recombinase catalytic" evidence="2">
    <location>
        <begin position="24"/>
        <end position="172"/>
    </location>
</feature>
<evidence type="ECO:0000256" key="1">
    <source>
        <dbReference type="SAM" id="Coils"/>
    </source>
</evidence>
<dbReference type="InterPro" id="IPR036162">
    <property type="entry name" value="Resolvase-like_N_sf"/>
</dbReference>
<accession>A0A7X2TE61</accession>
<dbReference type="Proteomes" id="UP000429958">
    <property type="component" value="Unassembled WGS sequence"/>
</dbReference>
<dbReference type="Gene3D" id="3.90.1750.20">
    <property type="entry name" value="Putative Large Serine Recombinase, Chain B, Domain 2"/>
    <property type="match status" value="1"/>
</dbReference>
<keyword evidence="5" id="KW-1185">Reference proteome</keyword>
<evidence type="ECO:0000313" key="4">
    <source>
        <dbReference type="EMBL" id="MSS37853.1"/>
    </source>
</evidence>
<dbReference type="Pfam" id="PF00239">
    <property type="entry name" value="Resolvase"/>
    <property type="match status" value="1"/>
</dbReference>
<dbReference type="SUPFAM" id="SSF53041">
    <property type="entry name" value="Resolvase-like"/>
    <property type="match status" value="1"/>
</dbReference>
<name>A0A7X2TE61_9CLOT</name>
<feature type="domain" description="Recombinase" evidence="3">
    <location>
        <begin position="180"/>
        <end position="306"/>
    </location>
</feature>
<dbReference type="InterPro" id="IPR011109">
    <property type="entry name" value="DNA_bind_recombinase_dom"/>
</dbReference>
<dbReference type="GO" id="GO:0003677">
    <property type="term" value="F:DNA binding"/>
    <property type="evidence" value="ECO:0007669"/>
    <property type="project" value="InterPro"/>
</dbReference>
<evidence type="ECO:0000313" key="5">
    <source>
        <dbReference type="Proteomes" id="UP000429958"/>
    </source>
</evidence>
<dbReference type="PROSITE" id="PS51737">
    <property type="entry name" value="RECOMBINASE_DNA_BIND"/>
    <property type="match status" value="1"/>
</dbReference>
<gene>
    <name evidence="4" type="ORF">FYJ39_15100</name>
</gene>
<dbReference type="AlphaFoldDB" id="A0A7X2TE61"/>
<dbReference type="Pfam" id="PF07508">
    <property type="entry name" value="Recombinase"/>
    <property type="match status" value="1"/>
</dbReference>
<keyword evidence="1" id="KW-0175">Coiled coil</keyword>
<evidence type="ECO:0000259" key="2">
    <source>
        <dbReference type="PROSITE" id="PS51736"/>
    </source>
</evidence>
<dbReference type="CDD" id="cd00338">
    <property type="entry name" value="Ser_Recombinase"/>
    <property type="match status" value="1"/>
</dbReference>
<dbReference type="Gene3D" id="3.40.50.1390">
    <property type="entry name" value="Resolvase, N-terminal catalytic domain"/>
    <property type="match status" value="1"/>
</dbReference>
<dbReference type="PROSITE" id="PS51736">
    <property type="entry name" value="RECOMBINASES_3"/>
    <property type="match status" value="1"/>
</dbReference>
<dbReference type="PANTHER" id="PTHR30461">
    <property type="entry name" value="DNA-INVERTASE FROM LAMBDOID PROPHAGE"/>
    <property type="match status" value="1"/>
</dbReference>
<dbReference type="InterPro" id="IPR006119">
    <property type="entry name" value="Resolv_N"/>
</dbReference>
<proteinExistence type="predicted"/>
<dbReference type="InterPro" id="IPR050639">
    <property type="entry name" value="SSR_resolvase"/>
</dbReference>
<organism evidence="4 5">
    <name type="scientific">Clostridium porci</name>
    <dbReference type="NCBI Taxonomy" id="2605778"/>
    <lineage>
        <taxon>Bacteria</taxon>
        <taxon>Bacillati</taxon>
        <taxon>Bacillota</taxon>
        <taxon>Clostridia</taxon>
        <taxon>Eubacteriales</taxon>
        <taxon>Clostridiaceae</taxon>
        <taxon>Clostridium</taxon>
    </lineage>
</organism>
<sequence>MGKKITKIEPVKQKQDTGYAAPKRVCAYCRVSTGSAEQKNSFEAQVQYYTRFIEEKPNWTLVGIYADEARSGTKVKSRDRFQQMIQDCRQGKIDLILTKSVTRFARNTVDSINTIRMLKELGIEVYFEKERVGTLSQKSEQLLTILSSIAQGESESISTNSRWSIVRRFQNGTFVISSPAYGYRKDENGNLIIQSEEAAIVRRIFDEYLGGKGSYAIAKELQAEGVPTIRTAKSWQDSVVKWILQNPVYEGDLLYQKTYTTEGIPFTKKYNHGELPKYLVSDNHEPIISREEAEAVRQIYEYRRQKHRMDNVEIYQSRYAFSGRIICGECGSTFRRQKIYIGKPYEKIQWSCRQHITDITKCRQKPIREDVIRQMFVSMWNKLAGHAEDVLLPLLALLKAVPNDMEQEQELLTLEKRIQELKQQSHWLQKVLSDGDVGSAVFIERRNQLDTELEEISRRQQFLKEQNLMEQEIAQTEYLMTVFRTRPAIIEEFDEELFRLIVERIRVYPNRLCFELKNGLELEEHYGKEVQ</sequence>
<dbReference type="PANTHER" id="PTHR30461:SF23">
    <property type="entry name" value="DNA RECOMBINASE-RELATED"/>
    <property type="match status" value="1"/>
</dbReference>
<dbReference type="EMBL" id="VUMD01000015">
    <property type="protein sequence ID" value="MSS37853.1"/>
    <property type="molecule type" value="Genomic_DNA"/>
</dbReference>
<protein>
    <submittedName>
        <fullName evidence="4">Recombinase family protein</fullName>
    </submittedName>
</protein>
<dbReference type="SMART" id="SM00857">
    <property type="entry name" value="Resolvase"/>
    <property type="match status" value="1"/>
</dbReference>
<dbReference type="GO" id="GO:0000150">
    <property type="term" value="F:DNA strand exchange activity"/>
    <property type="evidence" value="ECO:0007669"/>
    <property type="project" value="InterPro"/>
</dbReference>
<evidence type="ECO:0000259" key="3">
    <source>
        <dbReference type="PROSITE" id="PS51737"/>
    </source>
</evidence>
<dbReference type="RefSeq" id="WP_154473297.1">
    <property type="nucleotide sequence ID" value="NZ_VUMD01000015.1"/>
</dbReference>
<comment type="caution">
    <text evidence="4">The sequence shown here is derived from an EMBL/GenBank/DDBJ whole genome shotgun (WGS) entry which is preliminary data.</text>
</comment>
<dbReference type="InterPro" id="IPR025827">
    <property type="entry name" value="Zn_ribbon_recom_dom"/>
</dbReference>
<dbReference type="InterPro" id="IPR038109">
    <property type="entry name" value="DNA_bind_recomb_sf"/>
</dbReference>
<reference evidence="4 5" key="1">
    <citation type="submission" date="2019-08" db="EMBL/GenBank/DDBJ databases">
        <title>In-depth cultivation of the pig gut microbiome towards novel bacterial diversity and tailored functional studies.</title>
        <authorList>
            <person name="Wylensek D."/>
            <person name="Hitch T.C.A."/>
            <person name="Clavel T."/>
        </authorList>
    </citation>
    <scope>NUCLEOTIDE SEQUENCE [LARGE SCALE GENOMIC DNA]</scope>
    <source>
        <strain evidence="4 5">WCA-389-WT-23D1</strain>
    </source>
</reference>